<gene>
    <name evidence="1" type="ORF">CBZ_03160</name>
</gene>
<evidence type="ECO:0000313" key="2">
    <source>
        <dbReference type="Proteomes" id="UP000289954"/>
    </source>
</evidence>
<dbReference type="PROSITE" id="PS51257">
    <property type="entry name" value="PROKAR_LIPOPROTEIN"/>
    <property type="match status" value="1"/>
</dbReference>
<evidence type="ECO:0000313" key="1">
    <source>
        <dbReference type="EMBL" id="GCE75260.1"/>
    </source>
</evidence>
<dbReference type="RefSeq" id="WP_130779888.1">
    <property type="nucleotide sequence ID" value="NZ_BIMR01000018.1"/>
</dbReference>
<keyword evidence="2" id="KW-1185">Reference proteome</keyword>
<evidence type="ECO:0008006" key="3">
    <source>
        <dbReference type="Google" id="ProtNLM"/>
    </source>
</evidence>
<dbReference type="Proteomes" id="UP000289954">
    <property type="component" value="Unassembled WGS sequence"/>
</dbReference>
<dbReference type="EMBL" id="BIMR01000018">
    <property type="protein sequence ID" value="GCE75260.1"/>
    <property type="molecule type" value="Genomic_DNA"/>
</dbReference>
<dbReference type="AlphaFoldDB" id="A0A402DMB4"/>
<sequence>MTARRGGASRAAAAVGAVGLVLLLVGCASDDGVATLTGENDGGEVAGGYADQNTASYAACLEDLGLGVHAVTEAGPVKGFAEIENVRLLGDTDTAPIGVDGVDRDADIKGCRAKFPGAKDTLDTSIAIDVPPETTDDAVVEAGRTWAQCARDAGFAMIADPIVDMIVIPQELSLDQAVTLGKACSRPLPAPDAAAPRFEYQAAVKDSVTGGMDITPYAQAIEGPIYTTAVGGPSASAAPSGGSTGTP</sequence>
<organism evidence="1 2">
    <name type="scientific">Cellulomonas biazotea</name>
    <dbReference type="NCBI Taxonomy" id="1709"/>
    <lineage>
        <taxon>Bacteria</taxon>
        <taxon>Bacillati</taxon>
        <taxon>Actinomycetota</taxon>
        <taxon>Actinomycetes</taxon>
        <taxon>Micrococcales</taxon>
        <taxon>Cellulomonadaceae</taxon>
        <taxon>Cellulomonas</taxon>
    </lineage>
</organism>
<protein>
    <recommendedName>
        <fullName evidence="3">Lipoprotein</fullName>
    </recommendedName>
</protein>
<name>A0A402DMB4_9CELL</name>
<accession>A0A402DMB4</accession>
<dbReference type="OrthoDB" id="7949713at2"/>
<reference evidence="1 2" key="1">
    <citation type="submission" date="2019-01" db="EMBL/GenBank/DDBJ databases">
        <title>Draft genome sequence of Cellulomonas takizawaensis strain TKZ-21.</title>
        <authorList>
            <person name="Yamamura H."/>
            <person name="Hayashi T."/>
            <person name="Hamada M."/>
            <person name="Serisawa Y."/>
            <person name="Matsuyama K."/>
            <person name="Nakagawa Y."/>
            <person name="Otoguro M."/>
            <person name="Yanagida F."/>
            <person name="Hayakawa M."/>
        </authorList>
    </citation>
    <scope>NUCLEOTIDE SEQUENCE [LARGE SCALE GENOMIC DNA]</scope>
    <source>
        <strain evidence="1 2">NBRC12680</strain>
    </source>
</reference>
<comment type="caution">
    <text evidence="1">The sequence shown here is derived from an EMBL/GenBank/DDBJ whole genome shotgun (WGS) entry which is preliminary data.</text>
</comment>
<proteinExistence type="predicted"/>